<keyword evidence="2 4" id="KW-0808">Transferase</keyword>
<dbReference type="PANTHER" id="PTHR42943:SF2">
    <property type="entry name" value="GLUTATHIONE S-TRANSFERASE KAPPA 1"/>
    <property type="match status" value="1"/>
</dbReference>
<dbReference type="InterPro" id="IPR001853">
    <property type="entry name" value="DSBA-like_thioredoxin_dom"/>
</dbReference>
<sequence length="212" mass="23596">MTKILCRYKPVWNVQIQFRPAFLGGIMKATGNSPPAVIPKKGIYLQSDIVRLGKFCKLPLHLPADFFDVIITKGSLSAQRFLTALEIVHEKNGGIGNSPLLESLSRQFWIRIWSRDEDITKLDSLTAAAKEAGLTPALIEQLMTLHETSEVKERLKKVTNDAIENGAFGMPWLVVHLPGSPSFSLFGSDRMELLADLLGEKWYGPVPPLPKM</sequence>
<dbReference type="GO" id="GO:0004602">
    <property type="term" value="F:glutathione peroxidase activity"/>
    <property type="evidence" value="ECO:0007669"/>
    <property type="project" value="TreeGrafter"/>
</dbReference>
<dbReference type="GO" id="GO:0004364">
    <property type="term" value="F:glutathione transferase activity"/>
    <property type="evidence" value="ECO:0007669"/>
    <property type="project" value="UniProtKB-UniRule"/>
</dbReference>
<reference evidence="6" key="1">
    <citation type="submission" date="2025-08" db="UniProtKB">
        <authorList>
            <consortium name="Ensembl"/>
        </authorList>
    </citation>
    <scope>IDENTIFICATION</scope>
</reference>
<dbReference type="InterPro" id="IPR014440">
    <property type="entry name" value="HCCAis_GSTk"/>
</dbReference>
<dbReference type="FunFam" id="3.40.30.10:FF:000096">
    <property type="entry name" value="Glutathione S-transferase kappa"/>
    <property type="match status" value="1"/>
</dbReference>
<dbReference type="OMA" id="ECTNSKG"/>
<dbReference type="PIRSF" id="PIRSF006386">
    <property type="entry name" value="HCCAis_GSTk"/>
    <property type="match status" value="1"/>
</dbReference>
<dbReference type="GO" id="GO:0005777">
    <property type="term" value="C:peroxisome"/>
    <property type="evidence" value="ECO:0007669"/>
    <property type="project" value="TreeGrafter"/>
</dbReference>
<dbReference type="InterPro" id="IPR051924">
    <property type="entry name" value="GST_Kappa/NadH"/>
</dbReference>
<comment type="similarity">
    <text evidence="1 4">Belongs to the GST superfamily. Kappa family.</text>
</comment>
<evidence type="ECO:0000256" key="2">
    <source>
        <dbReference type="ARBA" id="ARBA00022679"/>
    </source>
</evidence>
<name>A0A8C4WYL2_EPTBU</name>
<protein>
    <recommendedName>
        <fullName evidence="4">Glutathione S-transferase kappa</fullName>
        <ecNumber evidence="4">2.5.1.18</ecNumber>
    </recommendedName>
</protein>
<dbReference type="GO" id="GO:0005739">
    <property type="term" value="C:mitochondrion"/>
    <property type="evidence" value="ECO:0007669"/>
    <property type="project" value="TreeGrafter"/>
</dbReference>
<proteinExistence type="inferred from homology"/>
<dbReference type="GeneTree" id="ENSGT00440000033697"/>
<dbReference type="SUPFAM" id="SSF52833">
    <property type="entry name" value="Thioredoxin-like"/>
    <property type="match status" value="1"/>
</dbReference>
<organism evidence="6 7">
    <name type="scientific">Eptatretus burgeri</name>
    <name type="common">Inshore hagfish</name>
    <dbReference type="NCBI Taxonomy" id="7764"/>
    <lineage>
        <taxon>Eukaryota</taxon>
        <taxon>Metazoa</taxon>
        <taxon>Chordata</taxon>
        <taxon>Craniata</taxon>
        <taxon>Vertebrata</taxon>
        <taxon>Cyclostomata</taxon>
        <taxon>Myxini</taxon>
        <taxon>Myxiniformes</taxon>
        <taxon>Myxinidae</taxon>
        <taxon>Eptatretinae</taxon>
        <taxon>Eptatretus</taxon>
    </lineage>
</organism>
<dbReference type="Ensembl" id="ENSEBUT00000020956.1">
    <property type="protein sequence ID" value="ENSEBUP00000020381.1"/>
    <property type="gene ID" value="ENSEBUG00000012641.1"/>
</dbReference>
<evidence type="ECO:0000256" key="1">
    <source>
        <dbReference type="ARBA" id="ARBA00006494"/>
    </source>
</evidence>
<dbReference type="Proteomes" id="UP000694388">
    <property type="component" value="Unplaced"/>
</dbReference>
<dbReference type="Pfam" id="PF01323">
    <property type="entry name" value="DSBA"/>
    <property type="match status" value="1"/>
</dbReference>
<dbReference type="EC" id="2.5.1.18" evidence="4"/>
<evidence type="ECO:0000259" key="5">
    <source>
        <dbReference type="Pfam" id="PF01323"/>
    </source>
</evidence>
<dbReference type="PANTHER" id="PTHR42943">
    <property type="entry name" value="GLUTATHIONE S-TRANSFERASE KAPPA"/>
    <property type="match status" value="1"/>
</dbReference>
<reference evidence="6" key="2">
    <citation type="submission" date="2025-09" db="UniProtKB">
        <authorList>
            <consortium name="Ensembl"/>
        </authorList>
    </citation>
    <scope>IDENTIFICATION</scope>
</reference>
<comment type="catalytic activity">
    <reaction evidence="3 4">
        <text>RX + glutathione = an S-substituted glutathione + a halide anion + H(+)</text>
        <dbReference type="Rhea" id="RHEA:16437"/>
        <dbReference type="ChEBI" id="CHEBI:15378"/>
        <dbReference type="ChEBI" id="CHEBI:16042"/>
        <dbReference type="ChEBI" id="CHEBI:17792"/>
        <dbReference type="ChEBI" id="CHEBI:57925"/>
        <dbReference type="ChEBI" id="CHEBI:90779"/>
        <dbReference type="EC" id="2.5.1.18"/>
    </reaction>
</comment>
<evidence type="ECO:0000256" key="4">
    <source>
        <dbReference type="PIRNR" id="PIRNR006386"/>
    </source>
</evidence>
<evidence type="ECO:0000256" key="3">
    <source>
        <dbReference type="ARBA" id="ARBA00047960"/>
    </source>
</evidence>
<accession>A0A8C4WYL2</accession>
<dbReference type="GO" id="GO:0006749">
    <property type="term" value="P:glutathione metabolic process"/>
    <property type="evidence" value="ECO:0007669"/>
    <property type="project" value="TreeGrafter"/>
</dbReference>
<dbReference type="AlphaFoldDB" id="A0A8C4WYL2"/>
<evidence type="ECO:0000313" key="6">
    <source>
        <dbReference type="Ensembl" id="ENSEBUP00000020381.1"/>
    </source>
</evidence>
<keyword evidence="7" id="KW-1185">Reference proteome</keyword>
<dbReference type="Gene3D" id="3.40.30.10">
    <property type="entry name" value="Glutaredoxin"/>
    <property type="match status" value="1"/>
</dbReference>
<dbReference type="InterPro" id="IPR036249">
    <property type="entry name" value="Thioredoxin-like_sf"/>
</dbReference>
<evidence type="ECO:0000313" key="7">
    <source>
        <dbReference type="Proteomes" id="UP000694388"/>
    </source>
</evidence>
<feature type="domain" description="DSBA-like thioredoxin" evidence="5">
    <location>
        <begin position="3"/>
        <end position="198"/>
    </location>
</feature>